<dbReference type="Gene3D" id="3.80.10.10">
    <property type="entry name" value="Ribonuclease Inhibitor"/>
    <property type="match status" value="1"/>
</dbReference>
<gene>
    <name evidence="1" type="ORF">Hypma_005022</name>
</gene>
<keyword evidence="2" id="KW-1185">Reference proteome</keyword>
<dbReference type="AlphaFoldDB" id="A0A369K543"/>
<protein>
    <recommendedName>
        <fullName evidence="3">F-box domain-containing protein</fullName>
    </recommendedName>
</protein>
<evidence type="ECO:0000313" key="1">
    <source>
        <dbReference type="EMBL" id="RDB26904.1"/>
    </source>
</evidence>
<evidence type="ECO:0000313" key="2">
    <source>
        <dbReference type="Proteomes" id="UP000076154"/>
    </source>
</evidence>
<accession>A0A369K543</accession>
<comment type="caution">
    <text evidence="1">The sequence shown here is derived from an EMBL/GenBank/DDBJ whole genome shotgun (WGS) entry which is preliminary data.</text>
</comment>
<dbReference type="EMBL" id="LUEZ02000021">
    <property type="protein sequence ID" value="RDB26904.1"/>
    <property type="molecule type" value="Genomic_DNA"/>
</dbReference>
<dbReference type="OrthoDB" id="2747524at2759"/>
<sequence>MPSKSLDLDVLSIIFEYLLLMHAKDSESHPSVASYLMSLSETCRVLRMAAMPIIFREGHNWKMVISEGLLRQVSPSDAMWPSTVWQYIRKLHVHDFDEGGEAINLSPLVLVLPKLPAVKHIRFQLRNRPPADLLLASSLILSVDTVEFHTARFDGPSLACCFARWSHLRSLAIFIDLYRKEDLNLGEEFENIRCILQTLAGNLGELEISGDLVGMLTLSAISWPYLRKLVLTDHIPFGETIPLTTMVVHMPSLRILALNFTAVITWKDYDPIIFCFHAENTPSPPLSSVLPDLRVLSISNALPEDPIFQQLPPNLEVLRLLALRDPLRRNENLQQPWYGYSTLNEAAAFRVIQIAGGFPLVELALNLEKAPSPAILQAIAASCPSLRILELEAWRHEINDRESQYSIASLIQPLVQLQHLRDLRLSLELGHHVDSGYRIFPMFRVNIKRRMNAAAQQFAEGLPQLHYIGFSFWNNYTFDGLTRHLIWYWCGIFRGRPEEPPVVKFLKYL</sequence>
<proteinExistence type="predicted"/>
<evidence type="ECO:0008006" key="3">
    <source>
        <dbReference type="Google" id="ProtNLM"/>
    </source>
</evidence>
<organism evidence="1 2">
    <name type="scientific">Hypsizygus marmoreus</name>
    <name type="common">White beech mushroom</name>
    <name type="synonym">Agaricus marmoreus</name>
    <dbReference type="NCBI Taxonomy" id="39966"/>
    <lineage>
        <taxon>Eukaryota</taxon>
        <taxon>Fungi</taxon>
        <taxon>Dikarya</taxon>
        <taxon>Basidiomycota</taxon>
        <taxon>Agaricomycotina</taxon>
        <taxon>Agaricomycetes</taxon>
        <taxon>Agaricomycetidae</taxon>
        <taxon>Agaricales</taxon>
        <taxon>Tricholomatineae</taxon>
        <taxon>Lyophyllaceae</taxon>
        <taxon>Hypsizygus</taxon>
    </lineage>
</organism>
<name>A0A369K543_HYPMA</name>
<dbReference type="SUPFAM" id="SSF52047">
    <property type="entry name" value="RNI-like"/>
    <property type="match status" value="1"/>
</dbReference>
<reference evidence="1" key="1">
    <citation type="submission" date="2018-04" db="EMBL/GenBank/DDBJ databases">
        <title>Whole genome sequencing of Hypsizygus marmoreus.</title>
        <authorList>
            <person name="Choi I.-G."/>
            <person name="Min B."/>
            <person name="Kim J.-G."/>
            <person name="Kim S."/>
            <person name="Oh Y.-L."/>
            <person name="Kong W.-S."/>
            <person name="Park H."/>
            <person name="Jeong J."/>
            <person name="Song E.-S."/>
        </authorList>
    </citation>
    <scope>NUCLEOTIDE SEQUENCE [LARGE SCALE GENOMIC DNA]</scope>
    <source>
        <strain evidence="1">51987-8</strain>
    </source>
</reference>
<dbReference type="Proteomes" id="UP000076154">
    <property type="component" value="Unassembled WGS sequence"/>
</dbReference>
<dbReference type="STRING" id="39966.A0A369K543"/>
<dbReference type="InterPro" id="IPR032675">
    <property type="entry name" value="LRR_dom_sf"/>
</dbReference>
<dbReference type="InParanoid" id="A0A369K543"/>